<keyword evidence="4 6" id="KW-0472">Membrane</keyword>
<dbReference type="InParanoid" id="A0A1Y2GR14"/>
<dbReference type="Pfam" id="PF01490">
    <property type="entry name" value="Aa_trans"/>
    <property type="match status" value="1"/>
</dbReference>
<organism evidence="8 9">
    <name type="scientific">Lobosporangium transversale</name>
    <dbReference type="NCBI Taxonomy" id="64571"/>
    <lineage>
        <taxon>Eukaryota</taxon>
        <taxon>Fungi</taxon>
        <taxon>Fungi incertae sedis</taxon>
        <taxon>Mucoromycota</taxon>
        <taxon>Mortierellomycotina</taxon>
        <taxon>Mortierellomycetes</taxon>
        <taxon>Mortierellales</taxon>
        <taxon>Mortierellaceae</taxon>
        <taxon>Lobosporangium</taxon>
    </lineage>
</organism>
<feature type="transmembrane region" description="Helical" evidence="6">
    <location>
        <begin position="309"/>
        <end position="331"/>
    </location>
</feature>
<accession>A0A1Y2GR14</accession>
<dbReference type="GeneID" id="33563396"/>
<dbReference type="AlphaFoldDB" id="A0A1Y2GR14"/>
<sequence length="684" mass="74358">MLESMSALSEAQAFGIPSPSGNGAFLNSINLPRQASQIEDDISIHSHVSSLNDPRATNTVVKDITFWGGLSLLICNTTGPGATSLPLVAQNAGWVPTLIGFLLVGLLSYLSCMFICEAMAEVPGNDHFQANVEFSNLVFAFFGRKYQIIVQLICFFAMQTTIIASIAICAQVFDNLLICLFRKTCGVQIYPSITLICATEQLPSASPFSGVMIISTGALVAFVLVIPLCLMNLSENIWLQAGSCILILLIFIQWFVTFFQHGLVLARVPAIGSDISQTFGSILFNYAFVACVPSLANAKKANVSLHKTIGTNVSLMTTIFILVSILGAMAFEIPTNSTLVQAITSSPDVSLLSRIAGFTFPVAALITSIPVNMIVLRYNLIQSRACSNRWAKILAGCIPWLFAIPGMTGSLLMTIVDWSSLFFVSTANFVIPFILFIHCKRLKKRKHKLAVVDEEKEAEASKGSATTAITDLTMSPEEKELTIWGRLTLWCERRTSRTSVPEKFGQCPSLDSLGATKEKHDATKIAITGGDPETKGDGATIVSSPTQPRDSRACTNEIEEILPPFLSGNNYMIPGLSRIQSKLVLDDCLLRPTGSDLSLQWPRPAEVSSQESVRSEGALSKVVDMEDELPQHHGDLKSQLKMRAVPRWIPGSGVAVAWVALFIMHVGIIMTIMCVLFILNLPII</sequence>
<evidence type="ECO:0000313" key="8">
    <source>
        <dbReference type="EMBL" id="ORZ19956.1"/>
    </source>
</evidence>
<evidence type="ECO:0000256" key="6">
    <source>
        <dbReference type="SAM" id="Phobius"/>
    </source>
</evidence>
<feature type="transmembrane region" description="Helical" evidence="6">
    <location>
        <begin position="390"/>
        <end position="412"/>
    </location>
</feature>
<evidence type="ECO:0000259" key="7">
    <source>
        <dbReference type="Pfam" id="PF01490"/>
    </source>
</evidence>
<name>A0A1Y2GR14_9FUNG</name>
<dbReference type="PANTHER" id="PTHR16189:SF3">
    <property type="entry name" value="AMINO ACID TRANSPORTER TRANSMEMBRANE DOMAIN-CONTAINING PROTEIN"/>
    <property type="match status" value="1"/>
</dbReference>
<keyword evidence="2 6" id="KW-0812">Transmembrane</keyword>
<evidence type="ECO:0000256" key="5">
    <source>
        <dbReference type="SAM" id="MobiDB-lite"/>
    </source>
</evidence>
<evidence type="ECO:0000256" key="1">
    <source>
        <dbReference type="ARBA" id="ARBA00004370"/>
    </source>
</evidence>
<feature type="transmembrane region" description="Helical" evidence="6">
    <location>
        <begin position="237"/>
        <end position="259"/>
    </location>
</feature>
<feature type="domain" description="Amino acid transporter transmembrane" evidence="7">
    <location>
        <begin position="63"/>
        <end position="377"/>
    </location>
</feature>
<feature type="region of interest" description="Disordered" evidence="5">
    <location>
        <begin position="528"/>
        <end position="552"/>
    </location>
</feature>
<dbReference type="STRING" id="64571.A0A1Y2GR14"/>
<protein>
    <recommendedName>
        <fullName evidence="7">Amino acid transporter transmembrane domain-containing protein</fullName>
    </recommendedName>
</protein>
<feature type="transmembrane region" description="Helical" evidence="6">
    <location>
        <begin position="279"/>
        <end position="297"/>
    </location>
</feature>
<feature type="transmembrane region" description="Helical" evidence="6">
    <location>
        <begin position="148"/>
        <end position="173"/>
    </location>
</feature>
<comment type="caution">
    <text evidence="8">The sequence shown here is derived from an EMBL/GenBank/DDBJ whole genome shotgun (WGS) entry which is preliminary data.</text>
</comment>
<dbReference type="InterPro" id="IPR013057">
    <property type="entry name" value="AA_transpt_TM"/>
</dbReference>
<evidence type="ECO:0000256" key="2">
    <source>
        <dbReference type="ARBA" id="ARBA00022692"/>
    </source>
</evidence>
<evidence type="ECO:0000256" key="4">
    <source>
        <dbReference type="ARBA" id="ARBA00023136"/>
    </source>
</evidence>
<dbReference type="EMBL" id="MCFF01000013">
    <property type="protein sequence ID" value="ORZ19956.1"/>
    <property type="molecule type" value="Genomic_DNA"/>
</dbReference>
<dbReference type="RefSeq" id="XP_021882496.1">
    <property type="nucleotide sequence ID" value="XM_022021552.1"/>
</dbReference>
<proteinExistence type="predicted"/>
<comment type="subcellular location">
    <subcellularLocation>
        <location evidence="1">Membrane</location>
    </subcellularLocation>
</comment>
<evidence type="ECO:0000256" key="3">
    <source>
        <dbReference type="ARBA" id="ARBA00022989"/>
    </source>
</evidence>
<feature type="transmembrane region" description="Helical" evidence="6">
    <location>
        <begin position="418"/>
        <end position="439"/>
    </location>
</feature>
<gene>
    <name evidence="8" type="ORF">BCR41DRAFT_32459</name>
</gene>
<feature type="transmembrane region" description="Helical" evidence="6">
    <location>
        <begin position="648"/>
        <end position="679"/>
    </location>
</feature>
<keyword evidence="3 6" id="KW-1133">Transmembrane helix</keyword>
<dbReference type="PANTHER" id="PTHR16189">
    <property type="entry name" value="TRANSMEMBRANE PROTEIN 104-RELATED"/>
    <property type="match status" value="1"/>
</dbReference>
<keyword evidence="9" id="KW-1185">Reference proteome</keyword>
<feature type="transmembrane region" description="Helical" evidence="6">
    <location>
        <begin position="208"/>
        <end position="230"/>
    </location>
</feature>
<feature type="transmembrane region" description="Helical" evidence="6">
    <location>
        <begin position="351"/>
        <end position="378"/>
    </location>
</feature>
<dbReference type="Proteomes" id="UP000193648">
    <property type="component" value="Unassembled WGS sequence"/>
</dbReference>
<dbReference type="OrthoDB" id="294541at2759"/>
<feature type="transmembrane region" description="Helical" evidence="6">
    <location>
        <begin position="94"/>
        <end position="116"/>
    </location>
</feature>
<evidence type="ECO:0000313" key="9">
    <source>
        <dbReference type="Proteomes" id="UP000193648"/>
    </source>
</evidence>
<dbReference type="GO" id="GO:0016020">
    <property type="term" value="C:membrane"/>
    <property type="evidence" value="ECO:0007669"/>
    <property type="project" value="UniProtKB-SubCell"/>
</dbReference>
<reference evidence="8 9" key="1">
    <citation type="submission" date="2016-07" db="EMBL/GenBank/DDBJ databases">
        <title>Pervasive Adenine N6-methylation of Active Genes in Fungi.</title>
        <authorList>
            <consortium name="DOE Joint Genome Institute"/>
            <person name="Mondo S.J."/>
            <person name="Dannebaum R.O."/>
            <person name="Kuo R.C."/>
            <person name="Labutti K."/>
            <person name="Haridas S."/>
            <person name="Kuo A."/>
            <person name="Salamov A."/>
            <person name="Ahrendt S.R."/>
            <person name="Lipzen A."/>
            <person name="Sullivan W."/>
            <person name="Andreopoulos W.B."/>
            <person name="Clum A."/>
            <person name="Lindquist E."/>
            <person name="Daum C."/>
            <person name="Ramamoorthy G.K."/>
            <person name="Gryganskyi A."/>
            <person name="Culley D."/>
            <person name="Magnuson J.K."/>
            <person name="James T.Y."/>
            <person name="O'Malley M.A."/>
            <person name="Stajich J.E."/>
            <person name="Spatafora J.W."/>
            <person name="Visel A."/>
            <person name="Grigoriev I.V."/>
        </authorList>
    </citation>
    <scope>NUCLEOTIDE SEQUENCE [LARGE SCALE GENOMIC DNA]</scope>
    <source>
        <strain evidence="8 9">NRRL 3116</strain>
    </source>
</reference>